<sequence>MTPVNTPLSIQVQQLGKKFNRDWIFRKFDYTFQSGQTYAITGPNGSGKSTLLQVLWGQVPPSAGTVTYTTHNGSIPAESIFQHLAIATPYLDLIEEFTLREQLRFHFKLKPCRQGWSEAEVLEKMYLTHARDKYISNFSSGMKQRLKLALAFFSQADIVFLDEPGTNLDQQAFDWYQQQLAALPPQCLVFIASNQPSEYPASAQKIDIMRFK</sequence>
<name>A0A1M5U7B6_9BACT</name>
<keyword evidence="3" id="KW-0067">ATP-binding</keyword>
<organism evidence="5 6">
    <name type="scientific">Chryseolinea serpens</name>
    <dbReference type="NCBI Taxonomy" id="947013"/>
    <lineage>
        <taxon>Bacteria</taxon>
        <taxon>Pseudomonadati</taxon>
        <taxon>Bacteroidota</taxon>
        <taxon>Cytophagia</taxon>
        <taxon>Cytophagales</taxon>
        <taxon>Fulvivirgaceae</taxon>
        <taxon>Chryseolinea</taxon>
    </lineage>
</organism>
<dbReference type="Pfam" id="PF00005">
    <property type="entry name" value="ABC_tran"/>
    <property type="match status" value="1"/>
</dbReference>
<evidence type="ECO:0000313" key="5">
    <source>
        <dbReference type="EMBL" id="SHH58955.1"/>
    </source>
</evidence>
<reference evidence="5 6" key="1">
    <citation type="submission" date="2016-11" db="EMBL/GenBank/DDBJ databases">
        <authorList>
            <person name="Jaros S."/>
            <person name="Januszkiewicz K."/>
            <person name="Wedrychowicz H."/>
        </authorList>
    </citation>
    <scope>NUCLEOTIDE SEQUENCE [LARGE SCALE GENOMIC DNA]</scope>
    <source>
        <strain evidence="5 6">DSM 24574</strain>
    </source>
</reference>
<keyword evidence="1" id="KW-0813">Transport</keyword>
<dbReference type="Gene3D" id="3.40.50.300">
    <property type="entry name" value="P-loop containing nucleotide triphosphate hydrolases"/>
    <property type="match status" value="1"/>
</dbReference>
<accession>A0A1M5U7B6</accession>
<dbReference type="InterPro" id="IPR003593">
    <property type="entry name" value="AAA+_ATPase"/>
</dbReference>
<keyword evidence="6" id="KW-1185">Reference proteome</keyword>
<dbReference type="EMBL" id="FQWQ01000003">
    <property type="protein sequence ID" value="SHH58955.1"/>
    <property type="molecule type" value="Genomic_DNA"/>
</dbReference>
<dbReference type="GO" id="GO:0016887">
    <property type="term" value="F:ATP hydrolysis activity"/>
    <property type="evidence" value="ECO:0007669"/>
    <property type="project" value="InterPro"/>
</dbReference>
<protein>
    <submittedName>
        <fullName evidence="5">ABC-type multidrug transport system, ATPase component</fullName>
    </submittedName>
</protein>
<dbReference type="GO" id="GO:0005524">
    <property type="term" value="F:ATP binding"/>
    <property type="evidence" value="ECO:0007669"/>
    <property type="project" value="UniProtKB-KW"/>
</dbReference>
<dbReference type="AlphaFoldDB" id="A0A1M5U7B6"/>
<dbReference type="SUPFAM" id="SSF52540">
    <property type="entry name" value="P-loop containing nucleoside triphosphate hydrolases"/>
    <property type="match status" value="1"/>
</dbReference>
<evidence type="ECO:0000256" key="3">
    <source>
        <dbReference type="ARBA" id="ARBA00022840"/>
    </source>
</evidence>
<dbReference type="STRING" id="947013.SAMN04488109_4507"/>
<dbReference type="SMART" id="SM00382">
    <property type="entry name" value="AAA"/>
    <property type="match status" value="1"/>
</dbReference>
<gene>
    <name evidence="5" type="ORF">SAMN04488109_4507</name>
</gene>
<keyword evidence="2" id="KW-0547">Nucleotide-binding</keyword>
<dbReference type="PROSITE" id="PS50893">
    <property type="entry name" value="ABC_TRANSPORTER_2"/>
    <property type="match status" value="1"/>
</dbReference>
<dbReference type="Proteomes" id="UP000184212">
    <property type="component" value="Unassembled WGS sequence"/>
</dbReference>
<proteinExistence type="predicted"/>
<dbReference type="InterPro" id="IPR051782">
    <property type="entry name" value="ABC_Transporter_VariousFunc"/>
</dbReference>
<dbReference type="InterPro" id="IPR017871">
    <property type="entry name" value="ABC_transporter-like_CS"/>
</dbReference>
<dbReference type="InterPro" id="IPR027417">
    <property type="entry name" value="P-loop_NTPase"/>
</dbReference>
<feature type="domain" description="ABC transporter" evidence="4">
    <location>
        <begin position="10"/>
        <end position="209"/>
    </location>
</feature>
<dbReference type="RefSeq" id="WP_073138447.1">
    <property type="nucleotide sequence ID" value="NZ_FQWQ01000003.1"/>
</dbReference>
<dbReference type="OrthoDB" id="9808363at2"/>
<dbReference type="InterPro" id="IPR003439">
    <property type="entry name" value="ABC_transporter-like_ATP-bd"/>
</dbReference>
<dbReference type="PANTHER" id="PTHR42939">
    <property type="entry name" value="ABC TRANSPORTER ATP-BINDING PROTEIN ALBC-RELATED"/>
    <property type="match status" value="1"/>
</dbReference>
<evidence type="ECO:0000256" key="1">
    <source>
        <dbReference type="ARBA" id="ARBA00022448"/>
    </source>
</evidence>
<evidence type="ECO:0000256" key="2">
    <source>
        <dbReference type="ARBA" id="ARBA00022741"/>
    </source>
</evidence>
<dbReference type="PROSITE" id="PS00211">
    <property type="entry name" value="ABC_TRANSPORTER_1"/>
    <property type="match status" value="1"/>
</dbReference>
<dbReference type="PANTHER" id="PTHR42939:SF1">
    <property type="entry name" value="ABC TRANSPORTER ATP-BINDING PROTEIN ALBC-RELATED"/>
    <property type="match status" value="1"/>
</dbReference>
<evidence type="ECO:0000313" key="6">
    <source>
        <dbReference type="Proteomes" id="UP000184212"/>
    </source>
</evidence>
<evidence type="ECO:0000259" key="4">
    <source>
        <dbReference type="PROSITE" id="PS50893"/>
    </source>
</evidence>